<reference evidence="1 2" key="1">
    <citation type="submission" date="2020-08" db="EMBL/GenBank/DDBJ databases">
        <title>Sequencing the genomes of 1000 actinobacteria strains.</title>
        <authorList>
            <person name="Klenk H.-P."/>
        </authorList>
    </citation>
    <scope>NUCLEOTIDE SEQUENCE [LARGE SCALE GENOMIC DNA]</scope>
    <source>
        <strain evidence="1 2">DSM 45272</strain>
    </source>
</reference>
<evidence type="ECO:0000313" key="1">
    <source>
        <dbReference type="EMBL" id="MBB5853361.1"/>
    </source>
</evidence>
<sequence>MCVRILETRTKRENPLLRLLIRIQLKASWR</sequence>
<organism evidence="1 2">
    <name type="scientific">Amycolatopsis umgeniensis</name>
    <dbReference type="NCBI Taxonomy" id="336628"/>
    <lineage>
        <taxon>Bacteria</taxon>
        <taxon>Bacillati</taxon>
        <taxon>Actinomycetota</taxon>
        <taxon>Actinomycetes</taxon>
        <taxon>Pseudonocardiales</taxon>
        <taxon>Pseudonocardiaceae</taxon>
        <taxon>Amycolatopsis</taxon>
    </lineage>
</organism>
<dbReference type="Proteomes" id="UP000580861">
    <property type="component" value="Unassembled WGS sequence"/>
</dbReference>
<evidence type="ECO:0000313" key="2">
    <source>
        <dbReference type="Proteomes" id="UP000580861"/>
    </source>
</evidence>
<name>A0A841B353_9PSEU</name>
<gene>
    <name evidence="1" type="ORF">HDA45_003448</name>
</gene>
<comment type="caution">
    <text evidence="1">The sequence shown here is derived from an EMBL/GenBank/DDBJ whole genome shotgun (WGS) entry which is preliminary data.</text>
</comment>
<dbReference type="EMBL" id="JACHMX010000001">
    <property type="protein sequence ID" value="MBB5853361.1"/>
    <property type="molecule type" value="Genomic_DNA"/>
</dbReference>
<dbReference type="AlphaFoldDB" id="A0A841B353"/>
<protein>
    <submittedName>
        <fullName evidence="1">Uncharacterized protein</fullName>
    </submittedName>
</protein>
<accession>A0A841B353</accession>
<proteinExistence type="predicted"/>
<keyword evidence="2" id="KW-1185">Reference proteome</keyword>